<organism evidence="2 3">
    <name type="scientific">Candidatus Blautia faecigallinarum</name>
    <dbReference type="NCBI Taxonomy" id="2838488"/>
    <lineage>
        <taxon>Bacteria</taxon>
        <taxon>Bacillati</taxon>
        <taxon>Bacillota</taxon>
        <taxon>Clostridia</taxon>
        <taxon>Lachnospirales</taxon>
        <taxon>Lachnospiraceae</taxon>
        <taxon>Blautia</taxon>
    </lineage>
</organism>
<sequence>MQKGNTGKKRIWTALSLAGVLMVSSANVMAAEQDVIYYSEYDFITKEETLGKYTSEDYTNDASRGISQGFEGTIESESKSRTNSGWFTKNGHRYYRMPNGKLCT</sequence>
<dbReference type="EMBL" id="DXBU01000006">
    <property type="protein sequence ID" value="HIZ21254.1"/>
    <property type="molecule type" value="Genomic_DNA"/>
</dbReference>
<protein>
    <submittedName>
        <fullName evidence="2">Uncharacterized protein</fullName>
    </submittedName>
</protein>
<comment type="caution">
    <text evidence="2">The sequence shown here is derived from an EMBL/GenBank/DDBJ whole genome shotgun (WGS) entry which is preliminary data.</text>
</comment>
<evidence type="ECO:0000256" key="1">
    <source>
        <dbReference type="SAM" id="SignalP"/>
    </source>
</evidence>
<feature type="signal peptide" evidence="1">
    <location>
        <begin position="1"/>
        <end position="30"/>
    </location>
</feature>
<name>A0A9D2IS47_9FIRM</name>
<evidence type="ECO:0000313" key="3">
    <source>
        <dbReference type="Proteomes" id="UP000824041"/>
    </source>
</evidence>
<dbReference type="AlphaFoldDB" id="A0A9D2IS47"/>
<reference evidence="2" key="1">
    <citation type="journal article" date="2021" name="PeerJ">
        <title>Extensive microbial diversity within the chicken gut microbiome revealed by metagenomics and culture.</title>
        <authorList>
            <person name="Gilroy R."/>
            <person name="Ravi A."/>
            <person name="Getino M."/>
            <person name="Pursley I."/>
            <person name="Horton D.L."/>
            <person name="Alikhan N.F."/>
            <person name="Baker D."/>
            <person name="Gharbi K."/>
            <person name="Hall N."/>
            <person name="Watson M."/>
            <person name="Adriaenssens E.M."/>
            <person name="Foster-Nyarko E."/>
            <person name="Jarju S."/>
            <person name="Secka A."/>
            <person name="Antonio M."/>
            <person name="Oren A."/>
            <person name="Chaudhuri R.R."/>
            <person name="La Ragione R."/>
            <person name="Hildebrand F."/>
            <person name="Pallen M.J."/>
        </authorList>
    </citation>
    <scope>NUCLEOTIDE SEQUENCE</scope>
    <source>
        <strain evidence="2">14324</strain>
    </source>
</reference>
<accession>A0A9D2IS47</accession>
<proteinExistence type="predicted"/>
<feature type="chain" id="PRO_5038372111" evidence="1">
    <location>
        <begin position="31"/>
        <end position="104"/>
    </location>
</feature>
<evidence type="ECO:0000313" key="2">
    <source>
        <dbReference type="EMBL" id="HIZ21254.1"/>
    </source>
</evidence>
<dbReference type="Proteomes" id="UP000824041">
    <property type="component" value="Unassembled WGS sequence"/>
</dbReference>
<keyword evidence="1" id="KW-0732">Signal</keyword>
<feature type="non-terminal residue" evidence="2">
    <location>
        <position position="104"/>
    </location>
</feature>
<gene>
    <name evidence="2" type="ORF">IAA21_00450</name>
</gene>
<reference evidence="2" key="2">
    <citation type="submission" date="2021-04" db="EMBL/GenBank/DDBJ databases">
        <authorList>
            <person name="Gilroy R."/>
        </authorList>
    </citation>
    <scope>NUCLEOTIDE SEQUENCE</scope>
    <source>
        <strain evidence="2">14324</strain>
    </source>
</reference>